<feature type="compositionally biased region" description="Pro residues" evidence="1">
    <location>
        <begin position="106"/>
        <end position="118"/>
    </location>
</feature>
<evidence type="ECO:0000313" key="3">
    <source>
        <dbReference type="Proteomes" id="UP001558652"/>
    </source>
</evidence>
<dbReference type="PROSITE" id="PS01287">
    <property type="entry name" value="RTC"/>
    <property type="match status" value="1"/>
</dbReference>
<organism evidence="2 3">
    <name type="scientific">Ranatra chinensis</name>
    <dbReference type="NCBI Taxonomy" id="642074"/>
    <lineage>
        <taxon>Eukaryota</taxon>
        <taxon>Metazoa</taxon>
        <taxon>Ecdysozoa</taxon>
        <taxon>Arthropoda</taxon>
        <taxon>Hexapoda</taxon>
        <taxon>Insecta</taxon>
        <taxon>Pterygota</taxon>
        <taxon>Neoptera</taxon>
        <taxon>Paraneoptera</taxon>
        <taxon>Hemiptera</taxon>
        <taxon>Heteroptera</taxon>
        <taxon>Panheteroptera</taxon>
        <taxon>Nepomorpha</taxon>
        <taxon>Nepidae</taxon>
        <taxon>Ranatrinae</taxon>
        <taxon>Ranatra</taxon>
    </lineage>
</organism>
<evidence type="ECO:0000313" key="2">
    <source>
        <dbReference type="EMBL" id="KAL1124302.1"/>
    </source>
</evidence>
<comment type="caution">
    <text evidence="2">The sequence shown here is derived from an EMBL/GenBank/DDBJ whole genome shotgun (WGS) entry which is preliminary data.</text>
</comment>
<name>A0ABD0YM65_9HEMI</name>
<dbReference type="Proteomes" id="UP001558652">
    <property type="component" value="Unassembled WGS sequence"/>
</dbReference>
<reference evidence="2 3" key="1">
    <citation type="submission" date="2024-07" db="EMBL/GenBank/DDBJ databases">
        <title>Chromosome-level genome assembly of the water stick insect Ranatra chinensis (Heteroptera: Nepidae).</title>
        <authorList>
            <person name="Liu X."/>
        </authorList>
    </citation>
    <scope>NUCLEOTIDE SEQUENCE [LARGE SCALE GENOMIC DNA]</scope>
    <source>
        <strain evidence="2">Cailab_2021Rc</strain>
        <tissue evidence="2">Muscle</tissue>
    </source>
</reference>
<feature type="region of interest" description="Disordered" evidence="1">
    <location>
        <begin position="1"/>
        <end position="32"/>
    </location>
</feature>
<feature type="compositionally biased region" description="Basic residues" evidence="1">
    <location>
        <begin position="1"/>
        <end position="18"/>
    </location>
</feature>
<evidence type="ECO:0000256" key="1">
    <source>
        <dbReference type="SAM" id="MobiDB-lite"/>
    </source>
</evidence>
<proteinExistence type="predicted"/>
<dbReference type="EMBL" id="JBFDAA010000011">
    <property type="protein sequence ID" value="KAL1124302.1"/>
    <property type="molecule type" value="Genomic_DNA"/>
</dbReference>
<protein>
    <submittedName>
        <fullName evidence="2">Uncharacterized protein</fullName>
    </submittedName>
</protein>
<dbReference type="AlphaFoldDB" id="A0ABD0YM65"/>
<dbReference type="InterPro" id="IPR020719">
    <property type="entry name" value="RNA3'_term_phos_cycl-like_CS"/>
</dbReference>
<accession>A0ABD0YM65</accession>
<gene>
    <name evidence="2" type="ORF">AAG570_002070</name>
</gene>
<sequence>MRSCGVKRRPRRTTRCRKPAVNAPHGGKVSMKTKPRWLGRNDFWPPVVKIVVGTRWWAKVENWVSGATWLGYISIGRGYVIGGITPLGAALPLVGRGAPPGHASTPRPPPGHRPPLPKPSGHRYPSVRPSASFSTELGRGGLPLGGGVILAHIRARKT</sequence>
<feature type="region of interest" description="Disordered" evidence="1">
    <location>
        <begin position="98"/>
        <end position="135"/>
    </location>
</feature>
<keyword evidence="3" id="KW-1185">Reference proteome</keyword>